<evidence type="ECO:0000313" key="2">
    <source>
        <dbReference type="EMBL" id="KAB8031986.1"/>
    </source>
</evidence>
<comment type="caution">
    <text evidence="2">The sequence shown here is derived from an EMBL/GenBank/DDBJ whole genome shotgun (WGS) entry which is preliminary data.</text>
</comment>
<dbReference type="EMBL" id="WFLN01000005">
    <property type="protein sequence ID" value="KAB8031986.1"/>
    <property type="molecule type" value="Genomic_DNA"/>
</dbReference>
<dbReference type="GO" id="GO:0031241">
    <property type="term" value="C:periplasmic side of cell outer membrane"/>
    <property type="evidence" value="ECO:0007669"/>
    <property type="project" value="TreeGrafter"/>
</dbReference>
<dbReference type="InterPro" id="IPR014094">
    <property type="entry name" value="LpoB"/>
</dbReference>
<gene>
    <name evidence="2" type="primary">lpoB</name>
    <name evidence="2" type="ORF">GCL57_04890</name>
</gene>
<dbReference type="AlphaFoldDB" id="A0A833N4G4"/>
<keyword evidence="3" id="KW-1185">Reference proteome</keyword>
<organism evidence="2 3">
    <name type="scientific">Fluviispira multicolorata</name>
    <dbReference type="NCBI Taxonomy" id="2654512"/>
    <lineage>
        <taxon>Bacteria</taxon>
        <taxon>Pseudomonadati</taxon>
        <taxon>Bdellovibrionota</taxon>
        <taxon>Oligoflexia</taxon>
        <taxon>Silvanigrellales</taxon>
        <taxon>Silvanigrellaceae</taxon>
        <taxon>Fluviispira</taxon>
    </lineage>
</organism>
<dbReference type="Proteomes" id="UP000442694">
    <property type="component" value="Unassembled WGS sequence"/>
</dbReference>
<sequence length="232" mass="26281">MFNLRNTNSLVLVIFLFNERKEYSMLKMKKVISVSSLFIASTLSLTSCTSFQGDYGDPDQAQILDDRWNPTDATQTVKKMVTDMTAAPWILNWREDMQKKAADRPFVLVDDMENRTSEVIDTKALFEDLRSQILNNGKVRFLDGDLRKKILDEYKYQQSGVVKKGAVKGPGNQHGADFFLSGAISSINSKQGGKSSVQYQIEMKLTNISTGELVWSGIEKIRKNFKRSSIGW</sequence>
<dbReference type="GO" id="GO:0030234">
    <property type="term" value="F:enzyme regulator activity"/>
    <property type="evidence" value="ECO:0007669"/>
    <property type="project" value="TreeGrafter"/>
</dbReference>
<protein>
    <recommendedName>
        <fullName evidence="1">Penicillin-binding protein activator LpoB</fullName>
    </recommendedName>
</protein>
<dbReference type="GO" id="GO:0009252">
    <property type="term" value="P:peptidoglycan biosynthetic process"/>
    <property type="evidence" value="ECO:0007669"/>
    <property type="project" value="TreeGrafter"/>
</dbReference>
<dbReference type="PANTHER" id="PTHR40593:SF1">
    <property type="entry name" value="PENICILLIN-BINDING PROTEIN ACTIVATOR LPOB"/>
    <property type="match status" value="1"/>
</dbReference>
<dbReference type="Gene3D" id="3.40.50.10610">
    <property type="entry name" value="ABC-type transport auxiliary lipoprotein component"/>
    <property type="match status" value="1"/>
</dbReference>
<evidence type="ECO:0000313" key="3">
    <source>
        <dbReference type="Proteomes" id="UP000442694"/>
    </source>
</evidence>
<name>A0A833N4G4_9BACT</name>
<dbReference type="NCBIfam" id="TIGR02722">
    <property type="entry name" value="lp"/>
    <property type="match status" value="1"/>
</dbReference>
<proteinExistence type="predicted"/>
<accession>A0A833N4G4</accession>
<evidence type="ECO:0000256" key="1">
    <source>
        <dbReference type="NCBIfam" id="TIGR02722"/>
    </source>
</evidence>
<dbReference type="Pfam" id="PF13036">
    <property type="entry name" value="LpoB"/>
    <property type="match status" value="1"/>
</dbReference>
<dbReference type="PANTHER" id="PTHR40593">
    <property type="entry name" value="PENICILLIN-BINDING PROTEIN ACTIVATOR LPOB"/>
    <property type="match status" value="1"/>
</dbReference>
<reference evidence="2 3" key="1">
    <citation type="submission" date="2019-10" db="EMBL/GenBank/DDBJ databases">
        <title>New genus of Silvanigrellaceae.</title>
        <authorList>
            <person name="Pitt A."/>
            <person name="Hahn M.W."/>
        </authorList>
    </citation>
    <scope>NUCLEOTIDE SEQUENCE [LARGE SCALE GENOMIC DNA]</scope>
    <source>
        <strain evidence="2 3">33A1-SZDP</strain>
    </source>
</reference>